<feature type="domain" description="Tail specific protease" evidence="2">
    <location>
        <begin position="233"/>
        <end position="474"/>
    </location>
</feature>
<feature type="signal peptide" evidence="1">
    <location>
        <begin position="1"/>
        <end position="24"/>
    </location>
</feature>
<dbReference type="EMBL" id="JAULBC010000004">
    <property type="protein sequence ID" value="MEX6688761.1"/>
    <property type="molecule type" value="Genomic_DNA"/>
</dbReference>
<dbReference type="InterPro" id="IPR005151">
    <property type="entry name" value="Tail-specific_protease"/>
</dbReference>
<dbReference type="RefSeq" id="WP_369330170.1">
    <property type="nucleotide sequence ID" value="NZ_JAULBC010000004.1"/>
</dbReference>
<evidence type="ECO:0000256" key="1">
    <source>
        <dbReference type="SAM" id="SignalP"/>
    </source>
</evidence>
<dbReference type="PANTHER" id="PTHR32060:SF30">
    <property type="entry name" value="CARBOXY-TERMINAL PROCESSING PROTEASE CTPA"/>
    <property type="match status" value="1"/>
</dbReference>
<dbReference type="SUPFAM" id="SSF52096">
    <property type="entry name" value="ClpP/crotonase"/>
    <property type="match status" value="1"/>
</dbReference>
<dbReference type="InterPro" id="IPR029045">
    <property type="entry name" value="ClpP/crotonase-like_dom_sf"/>
</dbReference>
<keyword evidence="1" id="KW-0732">Signal</keyword>
<dbReference type="Gene3D" id="3.90.226.10">
    <property type="entry name" value="2-enoyl-CoA Hydratase, Chain A, domain 1"/>
    <property type="match status" value="1"/>
</dbReference>
<reference evidence="3 4" key="1">
    <citation type="submission" date="2023-07" db="EMBL/GenBank/DDBJ databases">
        <authorList>
            <person name="Lian W.-H."/>
        </authorList>
    </citation>
    <scope>NUCLEOTIDE SEQUENCE [LARGE SCALE GENOMIC DNA]</scope>
    <source>
        <strain evidence="3 4">SYSU DXS3180</strain>
    </source>
</reference>
<sequence length="513" mass="57849">MSRSTGFFLLVIAGWLITASCSSAKNASFDSSYKIAPDKMQSDVVLLKKVLEADHPSLYWYTSKDSLDLYFNTALYNLNDSLTEFEFKNRVAWLVSKIKCGHTSVHYPRSYNKYFRHSKLPFLPLYVKTWNDSIVVVANAFPRDSVLKRGTVITSINGYTNKVLLDSIFSFISTDGYSENFKSQLCSFNFPAFYYNAFGKSDKFTIGYIDSTGLEKTTVVNAYERKRDTSTKKNSNNVKILPPSPPRKTFPQYINAKKNIQFDTANGIAYMRLATFSNNANLKSFYKKSFKKLRKHGINSLVIDLRENGGGNISNSIRLTKYLIDKPFKVADTVAAVSKNIAYKKYISPGIAYWFAMQFTTHKKDDGRAHYTYYENNLFKPKKKNHFTGQVYLLQGGFTFSAATMFVNSLKGQNNITVVGEETGGGSYGNSAVYLPTLVLPNSKLRVTFPLYRVVIDHSKEKAGRGIIPDVLIPPSSLAIQQGVDIKMQAILQMIHDKKEHLAGKLSAVSYQE</sequence>
<gene>
    <name evidence="3" type="ORF">QTN47_14735</name>
</gene>
<comment type="caution">
    <text evidence="3">The sequence shown here is derived from an EMBL/GenBank/DDBJ whole genome shotgun (WGS) entry which is preliminary data.</text>
</comment>
<dbReference type="PANTHER" id="PTHR32060">
    <property type="entry name" value="TAIL-SPECIFIC PROTEASE"/>
    <property type="match status" value="1"/>
</dbReference>
<evidence type="ECO:0000313" key="4">
    <source>
        <dbReference type="Proteomes" id="UP001560573"/>
    </source>
</evidence>
<dbReference type="Proteomes" id="UP001560573">
    <property type="component" value="Unassembled WGS sequence"/>
</dbReference>
<dbReference type="Pfam" id="PF03572">
    <property type="entry name" value="Peptidase_S41"/>
    <property type="match status" value="1"/>
</dbReference>
<protein>
    <submittedName>
        <fullName evidence="3">S41 family peptidase</fullName>
    </submittedName>
</protein>
<dbReference type="SMART" id="SM00245">
    <property type="entry name" value="TSPc"/>
    <property type="match status" value="1"/>
</dbReference>
<evidence type="ECO:0000259" key="2">
    <source>
        <dbReference type="SMART" id="SM00245"/>
    </source>
</evidence>
<keyword evidence="4" id="KW-1185">Reference proteome</keyword>
<accession>A0ABV3ZFV4</accession>
<name>A0ABV3ZFV4_9BACT</name>
<dbReference type="PROSITE" id="PS51257">
    <property type="entry name" value="PROKAR_LIPOPROTEIN"/>
    <property type="match status" value="1"/>
</dbReference>
<evidence type="ECO:0000313" key="3">
    <source>
        <dbReference type="EMBL" id="MEX6688761.1"/>
    </source>
</evidence>
<proteinExistence type="predicted"/>
<feature type="chain" id="PRO_5045729181" evidence="1">
    <location>
        <begin position="25"/>
        <end position="513"/>
    </location>
</feature>
<organism evidence="3 4">
    <name type="scientific">Danxiaibacter flavus</name>
    <dbReference type="NCBI Taxonomy" id="3049108"/>
    <lineage>
        <taxon>Bacteria</taxon>
        <taxon>Pseudomonadati</taxon>
        <taxon>Bacteroidota</taxon>
        <taxon>Chitinophagia</taxon>
        <taxon>Chitinophagales</taxon>
        <taxon>Chitinophagaceae</taxon>
        <taxon>Danxiaibacter</taxon>
    </lineage>
</organism>